<keyword evidence="1" id="KW-0472">Membrane</keyword>
<evidence type="ECO:0000313" key="4">
    <source>
        <dbReference type="Proteomes" id="UP000001623"/>
    </source>
</evidence>
<dbReference type="STRING" id="536019.Mesop_4543"/>
<accession>F7YCS6</accession>
<organism evidence="3 4">
    <name type="scientific">Mesorhizobium opportunistum (strain LMG 24607 / HAMBI 3007 / WSM2075)</name>
    <dbReference type="NCBI Taxonomy" id="536019"/>
    <lineage>
        <taxon>Bacteria</taxon>
        <taxon>Pseudomonadati</taxon>
        <taxon>Pseudomonadota</taxon>
        <taxon>Alphaproteobacteria</taxon>
        <taxon>Hyphomicrobiales</taxon>
        <taxon>Phyllobacteriaceae</taxon>
        <taxon>Mesorhizobium</taxon>
    </lineage>
</organism>
<evidence type="ECO:0000256" key="1">
    <source>
        <dbReference type="SAM" id="Phobius"/>
    </source>
</evidence>
<dbReference type="RefSeq" id="WP_013895640.1">
    <property type="nucleotide sequence ID" value="NC_015675.1"/>
</dbReference>
<dbReference type="EMBL" id="CP002279">
    <property type="protein sequence ID" value="AEH88966.1"/>
    <property type="molecule type" value="Genomic_DNA"/>
</dbReference>
<keyword evidence="1" id="KW-1133">Transmembrane helix</keyword>
<feature type="chain" id="PRO_5003372592" evidence="2">
    <location>
        <begin position="23"/>
        <end position="137"/>
    </location>
</feature>
<dbReference type="Proteomes" id="UP000001623">
    <property type="component" value="Chromosome"/>
</dbReference>
<dbReference type="KEGG" id="mop:Mesop_4543"/>
<name>F7YCS6_MESOW</name>
<evidence type="ECO:0000313" key="3">
    <source>
        <dbReference type="EMBL" id="AEH88966.1"/>
    </source>
</evidence>
<sequence length="137" mass="14864">MRKFFTSLFAFILSGLAGGLVAQELAVVTDAQEEYILVFMASVLVTIIVTFVFFVAQLMSDPPATVGKTGMWLLIVFVALLVLLIAAILYTDGSMTAVKGDIPIVLGLGLPGLVIILVQWLFVRWRLKRGMANMKAG</sequence>
<feature type="transmembrane region" description="Helical" evidence="1">
    <location>
        <begin position="102"/>
        <end position="123"/>
    </location>
</feature>
<dbReference type="AlphaFoldDB" id="F7YCS6"/>
<feature type="transmembrane region" description="Helical" evidence="1">
    <location>
        <begin position="35"/>
        <end position="59"/>
    </location>
</feature>
<evidence type="ECO:0000256" key="2">
    <source>
        <dbReference type="SAM" id="SignalP"/>
    </source>
</evidence>
<protein>
    <submittedName>
        <fullName evidence="3">Uncharacterized protein</fullName>
    </submittedName>
</protein>
<dbReference type="HOGENOM" id="CLU_1862814_0_0_5"/>
<gene>
    <name evidence="3" type="ordered locus">Mesop_4543</name>
</gene>
<feature type="signal peptide" evidence="2">
    <location>
        <begin position="1"/>
        <end position="22"/>
    </location>
</feature>
<reference evidence="3 4" key="1">
    <citation type="submission" date="2010-10" db="EMBL/GenBank/DDBJ databases">
        <title>Complete sequence of Mesorhizobium opportunistum WSM2075.</title>
        <authorList>
            <consortium name="US DOE Joint Genome Institute"/>
            <person name="Lucas S."/>
            <person name="Copeland A."/>
            <person name="Lapidus A."/>
            <person name="Cheng J.-F."/>
            <person name="Bruce D."/>
            <person name="Goodwin L."/>
            <person name="Pitluck S."/>
            <person name="Chertkov O."/>
            <person name="Misra M."/>
            <person name="Detter J.C."/>
            <person name="Han C."/>
            <person name="Tapia R."/>
            <person name="Land M."/>
            <person name="Hauser L."/>
            <person name="Kyrpides N."/>
            <person name="Ovchinnikova G."/>
            <person name="Mavrommatis K.M."/>
            <person name="Tiwari R.P."/>
            <person name="Howieson J.G."/>
            <person name="O'Hara G.W."/>
            <person name="Nandasena K.G."/>
            <person name="Woyke T."/>
        </authorList>
    </citation>
    <scope>NUCLEOTIDE SEQUENCE [LARGE SCALE GENOMIC DNA]</scope>
    <source>
        <strain evidence="4">LMG 24607 / HAMBI 3007 / WSM2075</strain>
    </source>
</reference>
<proteinExistence type="predicted"/>
<feature type="transmembrane region" description="Helical" evidence="1">
    <location>
        <begin position="71"/>
        <end position="90"/>
    </location>
</feature>
<keyword evidence="2" id="KW-0732">Signal</keyword>
<keyword evidence="1" id="KW-0812">Transmembrane</keyword>